<evidence type="ECO:0000313" key="3">
    <source>
        <dbReference type="EnsemblMetazoa" id="GBRI011183-PA"/>
    </source>
</evidence>
<proteinExistence type="predicted"/>
<evidence type="ECO:0000313" key="4">
    <source>
        <dbReference type="Proteomes" id="UP000091820"/>
    </source>
</evidence>
<feature type="repeat" description="NHL" evidence="2">
    <location>
        <begin position="499"/>
        <end position="542"/>
    </location>
</feature>
<name>A0A1A9W9I6_9MUSC</name>
<dbReference type="AlphaFoldDB" id="A0A1A9W9I6"/>
<dbReference type="InterPro" id="IPR001258">
    <property type="entry name" value="NHL_repeat"/>
</dbReference>
<dbReference type="PANTHER" id="PTHR24104">
    <property type="entry name" value="E3 UBIQUITIN-PROTEIN LIGASE NHLRC1-RELATED"/>
    <property type="match status" value="1"/>
</dbReference>
<evidence type="ECO:0000256" key="2">
    <source>
        <dbReference type="PROSITE-ProRule" id="PRU00504"/>
    </source>
</evidence>
<reference evidence="4" key="1">
    <citation type="submission" date="2014-03" db="EMBL/GenBank/DDBJ databases">
        <authorList>
            <person name="Aksoy S."/>
            <person name="Warren W."/>
            <person name="Wilson R.K."/>
        </authorList>
    </citation>
    <scope>NUCLEOTIDE SEQUENCE [LARGE SCALE GENOMIC DNA]</scope>
    <source>
        <strain evidence="4">IAEA</strain>
    </source>
</reference>
<dbReference type="PROSITE" id="PS51125">
    <property type="entry name" value="NHL"/>
    <property type="match status" value="2"/>
</dbReference>
<dbReference type="InterPro" id="IPR050952">
    <property type="entry name" value="TRIM-NHL_E3_ligases"/>
</dbReference>
<sequence>MMLSIALTELQTQHDSVRDLIQETFEKCKKILEKCRDHALIELQKLHSERKLKIMDLFQNMENTLGKIDNTNRSTNHVLEQQAMEKFLRILFINLLNATPKCDINCSLTFDTKLEKFEEVAQEVFGKFLTESTPPLSTKQSMIPPIMVNSRVDDMNRSNNSQDQMASSVTASSPISLPTSMQSSFYDDFSILSNDFMMSNALAPDSPPPGNYHYHQLQQQISTSSSHSCVNGYNTISSTGANAGNNLNNLLSGSASDLNGAINRAMNETINGAINISSQLKTGLMGSQGTNGLPSTAFTNGLNNALNNPINDDIAGDLSKSLGDVLNGGSGNCSVVYNNILEYYLSRVTSLTENTPDALNDGFVGSTAVTANQSAVPASNSQHQSITSADLLSGDQCAFMNLQALAKLVLNNNDFQTDMTSKQLLSSGPSPIGTDCLLSDYRSPAAPSPSLTALPSPLSGGSVDQTNIISSLHATPPLSPHNTINILTGRNKATPMQVRCKFGVLGTSKEQFHSPHGFCLGINEEIIVADTNNHCIKMFDKCGNLSFCFGVQGREKGQLWYPRKVAVIHNNGKIVVSDCGSERSRIQIFSKKGNFMRLIATGYINTVAGLVVTSGGYIVAVDRIQPTVFFISEDGELMRWFDCSEYMLEASDIAIRDNDFYVCDFKGHCVAVFHEDGTFQYRIGDKNVTCFPRGIDISSDEDILIGDSHGRHFHVACYSRDGVLQSEFECPDVKLPICCGLKITSEGYVVTLAISSHHVLVLNTLYVQRNSNKQQQQQ</sequence>
<evidence type="ECO:0000256" key="1">
    <source>
        <dbReference type="ARBA" id="ARBA00022737"/>
    </source>
</evidence>
<dbReference type="GO" id="GO:0000209">
    <property type="term" value="P:protein polyubiquitination"/>
    <property type="evidence" value="ECO:0007669"/>
    <property type="project" value="TreeGrafter"/>
</dbReference>
<keyword evidence="4" id="KW-1185">Reference proteome</keyword>
<dbReference type="CDD" id="cd14959">
    <property type="entry name" value="NHL_brat_like"/>
    <property type="match status" value="1"/>
</dbReference>
<dbReference type="EnsemblMetazoa" id="GBRI011183-RA">
    <property type="protein sequence ID" value="GBRI011183-PA"/>
    <property type="gene ID" value="GBRI011183"/>
</dbReference>
<dbReference type="Proteomes" id="UP000091820">
    <property type="component" value="Unassembled WGS sequence"/>
</dbReference>
<dbReference type="InterPro" id="IPR011042">
    <property type="entry name" value="6-blade_b-propeller_TolB-like"/>
</dbReference>
<dbReference type="STRING" id="37001.A0A1A9W9I6"/>
<organism evidence="3 4">
    <name type="scientific">Glossina brevipalpis</name>
    <dbReference type="NCBI Taxonomy" id="37001"/>
    <lineage>
        <taxon>Eukaryota</taxon>
        <taxon>Metazoa</taxon>
        <taxon>Ecdysozoa</taxon>
        <taxon>Arthropoda</taxon>
        <taxon>Hexapoda</taxon>
        <taxon>Insecta</taxon>
        <taxon>Pterygota</taxon>
        <taxon>Neoptera</taxon>
        <taxon>Endopterygota</taxon>
        <taxon>Diptera</taxon>
        <taxon>Brachycera</taxon>
        <taxon>Muscomorpha</taxon>
        <taxon>Hippoboscoidea</taxon>
        <taxon>Glossinidae</taxon>
        <taxon>Glossina</taxon>
    </lineage>
</organism>
<dbReference type="GO" id="GO:0043161">
    <property type="term" value="P:proteasome-mediated ubiquitin-dependent protein catabolic process"/>
    <property type="evidence" value="ECO:0007669"/>
    <property type="project" value="TreeGrafter"/>
</dbReference>
<dbReference type="Gene3D" id="2.120.10.30">
    <property type="entry name" value="TolB, C-terminal domain"/>
    <property type="match status" value="1"/>
</dbReference>
<dbReference type="GO" id="GO:0061630">
    <property type="term" value="F:ubiquitin protein ligase activity"/>
    <property type="evidence" value="ECO:0007669"/>
    <property type="project" value="TreeGrafter"/>
</dbReference>
<reference evidence="3" key="2">
    <citation type="submission" date="2020-05" db="UniProtKB">
        <authorList>
            <consortium name="EnsemblMetazoa"/>
        </authorList>
    </citation>
    <scope>IDENTIFICATION</scope>
    <source>
        <strain evidence="3">IAEA</strain>
    </source>
</reference>
<dbReference type="VEuPathDB" id="VectorBase:GBRI011183"/>
<keyword evidence="1" id="KW-0677">Repeat</keyword>
<feature type="repeat" description="NHL" evidence="2">
    <location>
        <begin position="546"/>
        <end position="592"/>
    </location>
</feature>
<protein>
    <recommendedName>
        <fullName evidence="5">B-box C-terminal domain-containing protein</fullName>
    </recommendedName>
</protein>
<dbReference type="PANTHER" id="PTHR24104:SF51">
    <property type="entry name" value="SMP-30_GLUCONOLACTONASE_LRE-LIKE REGION DOMAIN-CONTAINING PROTEIN"/>
    <property type="match status" value="1"/>
</dbReference>
<dbReference type="SUPFAM" id="SSF101898">
    <property type="entry name" value="NHL repeat"/>
    <property type="match status" value="1"/>
</dbReference>
<evidence type="ECO:0008006" key="5">
    <source>
        <dbReference type="Google" id="ProtNLM"/>
    </source>
</evidence>
<accession>A0A1A9W9I6</accession>
<dbReference type="Pfam" id="PF01436">
    <property type="entry name" value="NHL"/>
    <property type="match status" value="2"/>
</dbReference>